<feature type="domain" description="RWD" evidence="6">
    <location>
        <begin position="1"/>
        <end position="57"/>
    </location>
</feature>
<dbReference type="AlphaFoldDB" id="A0A915HXD6"/>
<dbReference type="GO" id="GO:0016567">
    <property type="term" value="P:protein ubiquitination"/>
    <property type="evidence" value="ECO:0007669"/>
    <property type="project" value="TreeGrafter"/>
</dbReference>
<evidence type="ECO:0000259" key="5">
    <source>
        <dbReference type="PROSITE" id="PS50089"/>
    </source>
</evidence>
<evidence type="ECO:0000256" key="3">
    <source>
        <dbReference type="PROSITE-ProRule" id="PRU00175"/>
    </source>
</evidence>
<dbReference type="GO" id="GO:0061630">
    <property type="term" value="F:ubiquitin protein ligase activity"/>
    <property type="evidence" value="ECO:0007669"/>
    <property type="project" value="InterPro"/>
</dbReference>
<keyword evidence="1 3" id="KW-0479">Metal-binding</keyword>
<dbReference type="InterPro" id="IPR013083">
    <property type="entry name" value="Znf_RING/FYVE/PHD"/>
</dbReference>
<evidence type="ECO:0000256" key="4">
    <source>
        <dbReference type="SAM" id="MobiDB-lite"/>
    </source>
</evidence>
<proteinExistence type="predicted"/>
<dbReference type="Proteomes" id="UP000887565">
    <property type="component" value="Unplaced"/>
</dbReference>
<dbReference type="GO" id="GO:0005634">
    <property type="term" value="C:nucleus"/>
    <property type="evidence" value="ECO:0007669"/>
    <property type="project" value="TreeGrafter"/>
</dbReference>
<feature type="compositionally biased region" description="Polar residues" evidence="4">
    <location>
        <begin position="216"/>
        <end position="229"/>
    </location>
</feature>
<dbReference type="InterPro" id="IPR001841">
    <property type="entry name" value="Znf_RING"/>
</dbReference>
<dbReference type="PANTHER" id="PTHR13198">
    <property type="entry name" value="RING FINGER PROTEIN 25"/>
    <property type="match status" value="1"/>
</dbReference>
<reference evidence="8" key="1">
    <citation type="submission" date="2022-11" db="UniProtKB">
        <authorList>
            <consortium name="WormBaseParasite"/>
        </authorList>
    </citation>
    <scope>IDENTIFICATION</scope>
</reference>
<dbReference type="PANTHER" id="PTHR13198:SF4">
    <property type="entry name" value="E3 UBIQUITIN-PROTEIN LIGASE RNF25"/>
    <property type="match status" value="1"/>
</dbReference>
<dbReference type="SUPFAM" id="SSF57850">
    <property type="entry name" value="RING/U-box"/>
    <property type="match status" value="1"/>
</dbReference>
<dbReference type="PROSITE" id="PS50908">
    <property type="entry name" value="RWD"/>
    <property type="match status" value="1"/>
</dbReference>
<sequence>MPYPSTSPEVQISNPRGLSDNQIEILYAKISSFLIENQGQCVLYDVIRIAQDFLTHEDYSLPKLPCCICLDQFEKSDAVYITNKCHHHFHSSCIGRYVQHCIDEEAAELDILQSSNDTILEQICCPICRFPIPFSEIKCTLNDSKIDFKIDEDSYPSTSKQSWSHLSNPIERNFKSIYEKQKLQGGLIDLEEERKRMLITDETRLIHQTELPPSISGESGKTQATSSSSQRKESQKWQNNFVRHGGHYSNYNNSRNLRFGSQQYRPDKTRTYGNWNRSSIGHVSTTSRHFGSCNGNRTYKKATTSKDKSDDDVVGTFD</sequence>
<dbReference type="Pfam" id="PF17123">
    <property type="entry name" value="zf-RING_11"/>
    <property type="match status" value="1"/>
</dbReference>
<dbReference type="InterPro" id="IPR039133">
    <property type="entry name" value="RNF25"/>
</dbReference>
<keyword evidence="1 3" id="KW-0863">Zinc-finger</keyword>
<dbReference type="InterPro" id="IPR016135">
    <property type="entry name" value="UBQ-conjugating_enzyme/RWD"/>
</dbReference>
<protein>
    <submittedName>
        <fullName evidence="8">RING-type domain-containing protein</fullName>
    </submittedName>
</protein>
<dbReference type="SMART" id="SM00184">
    <property type="entry name" value="RING"/>
    <property type="match status" value="1"/>
</dbReference>
<feature type="domain" description="RING-type" evidence="5">
    <location>
        <begin position="66"/>
        <end position="129"/>
    </location>
</feature>
<accession>A0A915HXD6</accession>
<name>A0A915HXD6_ROMCU</name>
<dbReference type="InterPro" id="IPR006575">
    <property type="entry name" value="RWD_dom"/>
</dbReference>
<evidence type="ECO:0000313" key="8">
    <source>
        <dbReference type="WBParaSite" id="nRc.2.0.1.t06093-RA"/>
    </source>
</evidence>
<dbReference type="GO" id="GO:0008270">
    <property type="term" value="F:zinc ion binding"/>
    <property type="evidence" value="ECO:0007669"/>
    <property type="project" value="UniProtKB-KW"/>
</dbReference>
<dbReference type="PROSITE" id="PS50089">
    <property type="entry name" value="ZF_RING_2"/>
    <property type="match status" value="1"/>
</dbReference>
<dbReference type="Pfam" id="PF05773">
    <property type="entry name" value="RWD"/>
    <property type="match status" value="1"/>
</dbReference>
<dbReference type="SUPFAM" id="SSF54495">
    <property type="entry name" value="UBC-like"/>
    <property type="match status" value="1"/>
</dbReference>
<evidence type="ECO:0000256" key="2">
    <source>
        <dbReference type="ARBA" id="ARBA00022833"/>
    </source>
</evidence>
<evidence type="ECO:0000313" key="7">
    <source>
        <dbReference type="Proteomes" id="UP000887565"/>
    </source>
</evidence>
<feature type="compositionally biased region" description="Polar residues" evidence="4">
    <location>
        <begin position="249"/>
        <end position="264"/>
    </location>
</feature>
<dbReference type="Gene3D" id="3.30.40.10">
    <property type="entry name" value="Zinc/RING finger domain, C3HC4 (zinc finger)"/>
    <property type="match status" value="1"/>
</dbReference>
<organism evidence="7 8">
    <name type="scientific">Romanomermis culicivorax</name>
    <name type="common">Nematode worm</name>
    <dbReference type="NCBI Taxonomy" id="13658"/>
    <lineage>
        <taxon>Eukaryota</taxon>
        <taxon>Metazoa</taxon>
        <taxon>Ecdysozoa</taxon>
        <taxon>Nematoda</taxon>
        <taxon>Enoplea</taxon>
        <taxon>Dorylaimia</taxon>
        <taxon>Mermithida</taxon>
        <taxon>Mermithoidea</taxon>
        <taxon>Mermithidae</taxon>
        <taxon>Romanomermis</taxon>
    </lineage>
</organism>
<keyword evidence="2" id="KW-0862">Zinc</keyword>
<feature type="compositionally biased region" description="Polar residues" evidence="4">
    <location>
        <begin position="271"/>
        <end position="297"/>
    </location>
</feature>
<evidence type="ECO:0000259" key="6">
    <source>
        <dbReference type="PROSITE" id="PS50908"/>
    </source>
</evidence>
<evidence type="ECO:0000256" key="1">
    <source>
        <dbReference type="ARBA" id="ARBA00022771"/>
    </source>
</evidence>
<feature type="region of interest" description="Disordered" evidence="4">
    <location>
        <begin position="204"/>
        <end position="318"/>
    </location>
</feature>
<dbReference type="WBParaSite" id="nRc.2.0.1.t06093-RA">
    <property type="protein sequence ID" value="nRc.2.0.1.t06093-RA"/>
    <property type="gene ID" value="nRc.2.0.1.g06093"/>
</dbReference>
<dbReference type="Gene3D" id="3.10.110.10">
    <property type="entry name" value="Ubiquitin Conjugating Enzyme"/>
    <property type="match status" value="1"/>
</dbReference>
<keyword evidence="7" id="KW-1185">Reference proteome</keyword>